<feature type="transmembrane region" description="Helical" evidence="8">
    <location>
        <begin position="366"/>
        <end position="386"/>
    </location>
</feature>
<feature type="transmembrane region" description="Helical" evidence="8">
    <location>
        <begin position="173"/>
        <end position="196"/>
    </location>
</feature>
<dbReference type="PROSITE" id="PS50850">
    <property type="entry name" value="MFS"/>
    <property type="match status" value="1"/>
</dbReference>
<evidence type="ECO:0000256" key="1">
    <source>
        <dbReference type="ARBA" id="ARBA00004141"/>
    </source>
</evidence>
<dbReference type="InterPro" id="IPR005829">
    <property type="entry name" value="Sugar_transporter_CS"/>
</dbReference>
<dbReference type="PANTHER" id="PTHR48022">
    <property type="entry name" value="PLASTIDIC GLUCOSE TRANSPORTER 4"/>
    <property type="match status" value="1"/>
</dbReference>
<dbReference type="GeneID" id="4852047"/>
<dbReference type="SUPFAM" id="SSF103473">
    <property type="entry name" value="MFS general substrate transporter"/>
    <property type="match status" value="1"/>
</dbReference>
<evidence type="ECO:0000313" key="11">
    <source>
        <dbReference type="Proteomes" id="UP000002258"/>
    </source>
</evidence>
<dbReference type="PANTHER" id="PTHR48022:SF72">
    <property type="entry name" value="MAJOR FACILITATOR SUPERFAMILY (MFS) PROFILE DOMAIN-CONTAINING PROTEIN-RELATED"/>
    <property type="match status" value="1"/>
</dbReference>
<evidence type="ECO:0000313" key="10">
    <source>
        <dbReference type="EMBL" id="EAZ63219.2"/>
    </source>
</evidence>
<protein>
    <submittedName>
        <fullName evidence="10">Sugar transporter</fullName>
    </submittedName>
</protein>
<evidence type="ECO:0000256" key="5">
    <source>
        <dbReference type="ARBA" id="ARBA00022989"/>
    </source>
</evidence>
<dbReference type="KEGG" id="pic:PICST_40173"/>
<reference evidence="10 11" key="1">
    <citation type="journal article" date="2007" name="Nat. Biotechnol.">
        <title>Genome sequence of the lignocellulose-bioconverting and xylose-fermenting yeast Pichia stipitis.</title>
        <authorList>
            <person name="Jeffries T.W."/>
            <person name="Grigoriev I.V."/>
            <person name="Grimwood J."/>
            <person name="Laplaza J.M."/>
            <person name="Aerts A."/>
            <person name="Salamov A."/>
            <person name="Schmutz J."/>
            <person name="Lindquist E."/>
            <person name="Dehal P."/>
            <person name="Shapiro H."/>
            <person name="Jin Y.S."/>
            <person name="Passoth V."/>
            <person name="Richardson P.M."/>
        </authorList>
    </citation>
    <scope>NUCLEOTIDE SEQUENCE [LARGE SCALE GENOMIC DNA]</scope>
    <source>
        <strain evidence="11">ATCC 58785 / CBS 6054 / NBRC 10063 / NRRL Y-11545</strain>
    </source>
</reference>
<evidence type="ECO:0000259" key="9">
    <source>
        <dbReference type="PROSITE" id="PS50850"/>
    </source>
</evidence>
<sequence>MKYFQIWKSGKQVSYAVTFTCELAFILFGIEQGIIGNLINNQDFLNTFGNPTGSYLGIIVSIYTLGCFFGCVMNFFIGDRMGRRSKIASSMTVITIGVALQCSSFSVEQLMIGRFITGLGTGWETSTCPMYQAELSPPKVRGRLVCSEALFVGVGLIYAYWFDYALSFTSGPIAWRLPLASQIVFAFVVFCFTFTIPESPRYMFYKGEKEEAKRILSYVFGKPGDHPDILKEWNDINDAVILETSEGAFSWAKLFKPDKARTGYRVFLAYMSMFAQQLSGVNVVNYYITFVLINSVGIEDNLALILGGVAVICFTVGSLVPTFFADRMGRRLPSAVGAFGCGVCMMLISILLSFQDNPKLKKSSGAGAVAFFFVFQLVFGSTGNCIPWSMISELIPLHARAKGSSLATSSNWLWNFFVVEITPTIIEKLKWKAYLIFMCCNFSFVPMFYFFFPETKNLTLEAIDDLFS</sequence>
<dbReference type="eggNOG" id="KOG0254">
    <property type="taxonomic scope" value="Eukaryota"/>
</dbReference>
<dbReference type="InParanoid" id="A3GIE8"/>
<dbReference type="InterPro" id="IPR020846">
    <property type="entry name" value="MFS_dom"/>
</dbReference>
<dbReference type="GO" id="GO:0016020">
    <property type="term" value="C:membrane"/>
    <property type="evidence" value="ECO:0007669"/>
    <property type="project" value="UniProtKB-SubCell"/>
</dbReference>
<evidence type="ECO:0000256" key="3">
    <source>
        <dbReference type="ARBA" id="ARBA00022448"/>
    </source>
</evidence>
<feature type="transmembrane region" description="Helical" evidence="8">
    <location>
        <begin position="266"/>
        <end position="290"/>
    </location>
</feature>
<dbReference type="Proteomes" id="UP000002258">
    <property type="component" value="Chromosome 1"/>
</dbReference>
<gene>
    <name evidence="10" type="primary">XUT2</name>
    <name evidence="10" type="ORF">PICST_40173</name>
</gene>
<feature type="transmembrane region" description="Helical" evidence="8">
    <location>
        <begin position="302"/>
        <end position="324"/>
    </location>
</feature>
<evidence type="ECO:0000256" key="7">
    <source>
        <dbReference type="RuleBase" id="RU003346"/>
    </source>
</evidence>
<feature type="transmembrane region" description="Helical" evidence="8">
    <location>
        <begin position="12"/>
        <end position="35"/>
    </location>
</feature>
<dbReference type="InterPro" id="IPR005828">
    <property type="entry name" value="MFS_sugar_transport-like"/>
</dbReference>
<comment type="caution">
    <text evidence="10">The sequence shown here is derived from an EMBL/GenBank/DDBJ whole genome shotgun (WGS) entry which is preliminary data.</text>
</comment>
<comment type="subcellular location">
    <subcellularLocation>
        <location evidence="1">Membrane</location>
        <topology evidence="1">Multi-pass membrane protein</topology>
    </subcellularLocation>
</comment>
<feature type="transmembrane region" description="Helical" evidence="8">
    <location>
        <begin position="55"/>
        <end position="77"/>
    </location>
</feature>
<dbReference type="EMBL" id="AAVQ01000002">
    <property type="protein sequence ID" value="EAZ63219.2"/>
    <property type="molecule type" value="Genomic_DNA"/>
</dbReference>
<evidence type="ECO:0000256" key="2">
    <source>
        <dbReference type="ARBA" id="ARBA00010992"/>
    </source>
</evidence>
<dbReference type="OMA" id="ISSNWIW"/>
<dbReference type="InterPro" id="IPR050360">
    <property type="entry name" value="MFS_Sugar_Transporters"/>
</dbReference>
<comment type="similarity">
    <text evidence="2 7">Belongs to the major facilitator superfamily. Sugar transporter (TC 2.A.1.1) family.</text>
</comment>
<feature type="transmembrane region" description="Helical" evidence="8">
    <location>
        <begin position="336"/>
        <end position="354"/>
    </location>
</feature>
<dbReference type="AlphaFoldDB" id="A3GIE8"/>
<keyword evidence="6 8" id="KW-0472">Membrane</keyword>
<accession>A3GIE8</accession>
<feature type="transmembrane region" description="Helical" evidence="8">
    <location>
        <begin position="433"/>
        <end position="452"/>
    </location>
</feature>
<organism evidence="10 11">
    <name type="scientific">Scheffersomyces stipitis (strain ATCC 58785 / CBS 6054 / NBRC 10063 / NRRL Y-11545)</name>
    <name type="common">Yeast</name>
    <name type="synonym">Pichia stipitis</name>
    <dbReference type="NCBI Taxonomy" id="322104"/>
    <lineage>
        <taxon>Eukaryota</taxon>
        <taxon>Fungi</taxon>
        <taxon>Dikarya</taxon>
        <taxon>Ascomycota</taxon>
        <taxon>Saccharomycotina</taxon>
        <taxon>Pichiomycetes</taxon>
        <taxon>Debaryomycetaceae</taxon>
        <taxon>Scheffersomyces</taxon>
    </lineage>
</organism>
<dbReference type="PROSITE" id="PS00217">
    <property type="entry name" value="SUGAR_TRANSPORT_2"/>
    <property type="match status" value="1"/>
</dbReference>
<dbReference type="Pfam" id="PF00083">
    <property type="entry name" value="Sugar_tr"/>
    <property type="match status" value="1"/>
</dbReference>
<dbReference type="RefSeq" id="XP_001387242.2">
    <property type="nucleotide sequence ID" value="XM_001387205.1"/>
</dbReference>
<keyword evidence="3 7" id="KW-0813">Transport</keyword>
<dbReference type="GO" id="GO:0005351">
    <property type="term" value="F:carbohydrate:proton symporter activity"/>
    <property type="evidence" value="ECO:0007669"/>
    <property type="project" value="TreeGrafter"/>
</dbReference>
<dbReference type="OrthoDB" id="6133115at2759"/>
<evidence type="ECO:0000256" key="4">
    <source>
        <dbReference type="ARBA" id="ARBA00022692"/>
    </source>
</evidence>
<dbReference type="FunFam" id="1.20.1250.20:FF:000134">
    <property type="entry name" value="MFS sugar transporter protein"/>
    <property type="match status" value="1"/>
</dbReference>
<dbReference type="HOGENOM" id="CLU_001265_30_3_1"/>
<keyword evidence="11" id="KW-1185">Reference proteome</keyword>
<keyword evidence="5 8" id="KW-1133">Transmembrane helix</keyword>
<dbReference type="PRINTS" id="PR00171">
    <property type="entry name" value="SUGRTRNSPORT"/>
</dbReference>
<name>A3GIE8_PICST</name>
<evidence type="ECO:0000256" key="6">
    <source>
        <dbReference type="ARBA" id="ARBA00023136"/>
    </source>
</evidence>
<feature type="domain" description="Major facilitator superfamily (MFS) profile" evidence="9">
    <location>
        <begin position="17"/>
        <end position="456"/>
    </location>
</feature>
<dbReference type="NCBIfam" id="TIGR00879">
    <property type="entry name" value="SP"/>
    <property type="match status" value="1"/>
</dbReference>
<feature type="transmembrane region" description="Helical" evidence="8">
    <location>
        <begin position="144"/>
        <end position="161"/>
    </location>
</feature>
<proteinExistence type="inferred from homology"/>
<dbReference type="Gene3D" id="1.20.1250.20">
    <property type="entry name" value="MFS general substrate transporter like domains"/>
    <property type="match status" value="1"/>
</dbReference>
<dbReference type="InterPro" id="IPR036259">
    <property type="entry name" value="MFS_trans_sf"/>
</dbReference>
<keyword evidence="10" id="KW-0762">Sugar transport</keyword>
<evidence type="ECO:0000256" key="8">
    <source>
        <dbReference type="SAM" id="Phobius"/>
    </source>
</evidence>
<keyword evidence="4 8" id="KW-0812">Transmembrane</keyword>
<dbReference type="InterPro" id="IPR003663">
    <property type="entry name" value="Sugar/inositol_transpt"/>
</dbReference>
<dbReference type="STRING" id="322104.A3GIE8"/>
<feature type="non-terminal residue" evidence="10">
    <location>
        <position position="468"/>
    </location>
</feature>